<dbReference type="InterPro" id="IPR051312">
    <property type="entry name" value="Diverse_Substr_Oxidored"/>
</dbReference>
<dbReference type="Pfam" id="PF00941">
    <property type="entry name" value="FAD_binding_5"/>
    <property type="match status" value="1"/>
</dbReference>
<dbReference type="InterPro" id="IPR002346">
    <property type="entry name" value="Mopterin_DH_FAD-bd"/>
</dbReference>
<evidence type="ECO:0000256" key="3">
    <source>
        <dbReference type="ARBA" id="ARBA00023002"/>
    </source>
</evidence>
<dbReference type="EMBL" id="VSSQ01023051">
    <property type="protein sequence ID" value="MPM69750.1"/>
    <property type="molecule type" value="Genomic_DNA"/>
</dbReference>
<dbReference type="GO" id="GO:0071949">
    <property type="term" value="F:FAD binding"/>
    <property type="evidence" value="ECO:0007669"/>
    <property type="project" value="InterPro"/>
</dbReference>
<dbReference type="InterPro" id="IPR016169">
    <property type="entry name" value="FAD-bd_PCMH_sub2"/>
</dbReference>
<gene>
    <name evidence="5" type="primary">kdhA_3</name>
    <name evidence="5" type="ORF">SDC9_116698</name>
</gene>
<protein>
    <submittedName>
        <fullName evidence="5">6-hydroxypseudooxynicotine dehydrogenase complex subunit alpha</fullName>
        <ecNumber evidence="5">1.5.99.14</ecNumber>
    </submittedName>
</protein>
<dbReference type="InterPro" id="IPR036318">
    <property type="entry name" value="FAD-bd_PCMH-like_sf"/>
</dbReference>
<dbReference type="Pfam" id="PF03450">
    <property type="entry name" value="CO_deh_flav_C"/>
    <property type="match status" value="1"/>
</dbReference>
<dbReference type="PANTHER" id="PTHR42659:SF2">
    <property type="entry name" value="XANTHINE DEHYDROGENASE SUBUNIT C-RELATED"/>
    <property type="match status" value="1"/>
</dbReference>
<keyword evidence="2" id="KW-0274">FAD</keyword>
<comment type="caution">
    <text evidence="5">The sequence shown here is derived from an EMBL/GenBank/DDBJ whole genome shotgun (WGS) entry which is preliminary data.</text>
</comment>
<dbReference type="SUPFAM" id="SSF55447">
    <property type="entry name" value="CO dehydrogenase flavoprotein C-terminal domain-like"/>
    <property type="match status" value="1"/>
</dbReference>
<sequence length="234" mass="24517">MRFIPQDGQTIEIGALATHRELASSEILLTCAPALAEAATRIGSEQTRARGTLGGNIANASPAADTLPPLLCLNAQVVLTSLEGSRALSLQEFLVGPGKTQQRPDEMISSVRFSLPNHPFGFKFDKLGRRNGMAIAVVSACALLELDASGLIQTAGISMGSVAPTALRCPNAEAALVGQLPGKEVFQSAATALQSDIAPISDLRASADYRRHAAGVLLERVLQQAAHQAKEEQA</sequence>
<keyword evidence="3 5" id="KW-0560">Oxidoreductase</keyword>
<accession>A0A645BWC3</accession>
<dbReference type="Gene3D" id="3.30.465.10">
    <property type="match status" value="1"/>
</dbReference>
<evidence type="ECO:0000256" key="2">
    <source>
        <dbReference type="ARBA" id="ARBA00022827"/>
    </source>
</evidence>
<dbReference type="SMART" id="SM01092">
    <property type="entry name" value="CO_deh_flav_C"/>
    <property type="match status" value="1"/>
</dbReference>
<organism evidence="5">
    <name type="scientific">bioreactor metagenome</name>
    <dbReference type="NCBI Taxonomy" id="1076179"/>
    <lineage>
        <taxon>unclassified sequences</taxon>
        <taxon>metagenomes</taxon>
        <taxon>ecological metagenomes</taxon>
    </lineage>
</organism>
<evidence type="ECO:0000256" key="1">
    <source>
        <dbReference type="ARBA" id="ARBA00022630"/>
    </source>
</evidence>
<evidence type="ECO:0000313" key="5">
    <source>
        <dbReference type="EMBL" id="MPM69750.1"/>
    </source>
</evidence>
<keyword evidence="1" id="KW-0285">Flavoprotein</keyword>
<reference evidence="5" key="1">
    <citation type="submission" date="2019-08" db="EMBL/GenBank/DDBJ databases">
        <authorList>
            <person name="Kucharzyk K."/>
            <person name="Murdoch R.W."/>
            <person name="Higgins S."/>
            <person name="Loffler F."/>
        </authorList>
    </citation>
    <scope>NUCLEOTIDE SEQUENCE</scope>
</reference>
<feature type="domain" description="FAD-binding PCMH-type" evidence="4">
    <location>
        <begin position="1"/>
        <end position="118"/>
    </location>
</feature>
<dbReference type="PANTHER" id="PTHR42659">
    <property type="entry name" value="XANTHINE DEHYDROGENASE SUBUNIT C-RELATED"/>
    <property type="match status" value="1"/>
</dbReference>
<dbReference type="EC" id="1.5.99.14" evidence="5"/>
<dbReference type="InterPro" id="IPR036683">
    <property type="entry name" value="CO_DH_flav_C_dom_sf"/>
</dbReference>
<dbReference type="GO" id="GO:0034909">
    <property type="term" value="F:6-hydroxypseudooxynicotine dehydrogenase activity"/>
    <property type="evidence" value="ECO:0007669"/>
    <property type="project" value="UniProtKB-EC"/>
</dbReference>
<dbReference type="SUPFAM" id="SSF56176">
    <property type="entry name" value="FAD-binding/transporter-associated domain-like"/>
    <property type="match status" value="1"/>
</dbReference>
<evidence type="ECO:0000259" key="4">
    <source>
        <dbReference type="PROSITE" id="PS51387"/>
    </source>
</evidence>
<dbReference type="Gene3D" id="3.30.390.50">
    <property type="entry name" value="CO dehydrogenase flavoprotein, C-terminal domain"/>
    <property type="match status" value="1"/>
</dbReference>
<proteinExistence type="predicted"/>
<name>A0A645BWC3_9ZZZZ</name>
<dbReference type="AlphaFoldDB" id="A0A645BWC3"/>
<dbReference type="PROSITE" id="PS51387">
    <property type="entry name" value="FAD_PCMH"/>
    <property type="match status" value="1"/>
</dbReference>
<dbReference type="InterPro" id="IPR016166">
    <property type="entry name" value="FAD-bd_PCMH"/>
</dbReference>
<dbReference type="InterPro" id="IPR005107">
    <property type="entry name" value="CO_DH_flav_C"/>
</dbReference>